<keyword evidence="1" id="KW-0732">Signal</keyword>
<name>A0A4C1W5R0_EUMVA</name>
<evidence type="ECO:0000313" key="3">
    <source>
        <dbReference type="Proteomes" id="UP000299102"/>
    </source>
</evidence>
<evidence type="ECO:0000313" key="2">
    <source>
        <dbReference type="EMBL" id="GBP45859.1"/>
    </source>
</evidence>
<sequence>MRQITSLLTTPLLKYTLLQAVCVIDIVIRGVNPKVLHGVDISSGLQRQRRRPHMLSDAWSDRLNMTLVKKSSIDSTMASIKSVPSYFKAMPPPAGTALDKRRHGRSGAWGALTNPYAVPAPDDLREGRPSKAMTEDDISAVWLMIQIDKRVTYEQTSFRKA</sequence>
<keyword evidence="3" id="KW-1185">Reference proteome</keyword>
<comment type="caution">
    <text evidence="2">The sequence shown here is derived from an EMBL/GenBank/DDBJ whole genome shotgun (WGS) entry which is preliminary data.</text>
</comment>
<accession>A0A4C1W5R0</accession>
<evidence type="ECO:0000256" key="1">
    <source>
        <dbReference type="SAM" id="SignalP"/>
    </source>
</evidence>
<dbReference type="Proteomes" id="UP000299102">
    <property type="component" value="Unassembled WGS sequence"/>
</dbReference>
<organism evidence="2 3">
    <name type="scientific">Eumeta variegata</name>
    <name type="common">Bagworm moth</name>
    <name type="synonym">Eumeta japonica</name>
    <dbReference type="NCBI Taxonomy" id="151549"/>
    <lineage>
        <taxon>Eukaryota</taxon>
        <taxon>Metazoa</taxon>
        <taxon>Ecdysozoa</taxon>
        <taxon>Arthropoda</taxon>
        <taxon>Hexapoda</taxon>
        <taxon>Insecta</taxon>
        <taxon>Pterygota</taxon>
        <taxon>Neoptera</taxon>
        <taxon>Endopterygota</taxon>
        <taxon>Lepidoptera</taxon>
        <taxon>Glossata</taxon>
        <taxon>Ditrysia</taxon>
        <taxon>Tineoidea</taxon>
        <taxon>Psychidae</taxon>
        <taxon>Oiketicinae</taxon>
        <taxon>Eumeta</taxon>
    </lineage>
</organism>
<reference evidence="2 3" key="1">
    <citation type="journal article" date="2019" name="Commun. Biol.">
        <title>The bagworm genome reveals a unique fibroin gene that provides high tensile strength.</title>
        <authorList>
            <person name="Kono N."/>
            <person name="Nakamura H."/>
            <person name="Ohtoshi R."/>
            <person name="Tomita M."/>
            <person name="Numata K."/>
            <person name="Arakawa K."/>
        </authorList>
    </citation>
    <scope>NUCLEOTIDE SEQUENCE [LARGE SCALE GENOMIC DNA]</scope>
</reference>
<dbReference type="AlphaFoldDB" id="A0A4C1W5R0"/>
<dbReference type="OrthoDB" id="10017160at2759"/>
<gene>
    <name evidence="2" type="ORF">EVAR_31764_1</name>
</gene>
<protein>
    <submittedName>
        <fullName evidence="2">Uncharacterized protein</fullName>
    </submittedName>
</protein>
<proteinExistence type="predicted"/>
<feature type="signal peptide" evidence="1">
    <location>
        <begin position="1"/>
        <end position="20"/>
    </location>
</feature>
<feature type="chain" id="PRO_5020037280" evidence="1">
    <location>
        <begin position="21"/>
        <end position="161"/>
    </location>
</feature>
<dbReference type="EMBL" id="BGZK01000473">
    <property type="protein sequence ID" value="GBP45859.1"/>
    <property type="molecule type" value="Genomic_DNA"/>
</dbReference>